<evidence type="ECO:0000259" key="3">
    <source>
        <dbReference type="PROSITE" id="PS50137"/>
    </source>
</evidence>
<dbReference type="PROSITE" id="PS50137">
    <property type="entry name" value="DS_RBD"/>
    <property type="match status" value="1"/>
</dbReference>
<keyword evidence="1" id="KW-0694">RNA-binding</keyword>
<feature type="domain" description="DRBM" evidence="3">
    <location>
        <begin position="515"/>
        <end position="584"/>
    </location>
</feature>
<keyword evidence="5" id="KW-1185">Reference proteome</keyword>
<dbReference type="Gene3D" id="3.30.160.20">
    <property type="match status" value="1"/>
</dbReference>
<feature type="compositionally biased region" description="Basic and acidic residues" evidence="2">
    <location>
        <begin position="345"/>
        <end position="355"/>
    </location>
</feature>
<dbReference type="EMBL" id="KZ293485">
    <property type="protein sequence ID" value="PBK60556.1"/>
    <property type="molecule type" value="Genomic_DNA"/>
</dbReference>
<proteinExistence type="predicted"/>
<dbReference type="AlphaFoldDB" id="A0A2H3BBY1"/>
<protein>
    <recommendedName>
        <fullName evidence="3">DRBM domain-containing protein</fullName>
    </recommendedName>
</protein>
<evidence type="ECO:0000256" key="1">
    <source>
        <dbReference type="PROSITE-ProRule" id="PRU00266"/>
    </source>
</evidence>
<evidence type="ECO:0000313" key="5">
    <source>
        <dbReference type="Proteomes" id="UP000218334"/>
    </source>
</evidence>
<feature type="compositionally biased region" description="Basic and acidic residues" evidence="2">
    <location>
        <begin position="493"/>
        <end position="504"/>
    </location>
</feature>
<dbReference type="Proteomes" id="UP000218334">
    <property type="component" value="Unassembled WGS sequence"/>
</dbReference>
<name>A0A2H3BBY1_9AGAR</name>
<evidence type="ECO:0000313" key="4">
    <source>
        <dbReference type="EMBL" id="PBK60556.1"/>
    </source>
</evidence>
<feature type="region of interest" description="Disordered" evidence="2">
    <location>
        <begin position="293"/>
        <end position="315"/>
    </location>
</feature>
<organism evidence="4 5">
    <name type="scientific">Armillaria solidipes</name>
    <dbReference type="NCBI Taxonomy" id="1076256"/>
    <lineage>
        <taxon>Eukaryota</taxon>
        <taxon>Fungi</taxon>
        <taxon>Dikarya</taxon>
        <taxon>Basidiomycota</taxon>
        <taxon>Agaricomycotina</taxon>
        <taxon>Agaricomycetes</taxon>
        <taxon>Agaricomycetidae</taxon>
        <taxon>Agaricales</taxon>
        <taxon>Marasmiineae</taxon>
        <taxon>Physalacriaceae</taxon>
        <taxon>Armillaria</taxon>
    </lineage>
</organism>
<reference evidence="5" key="1">
    <citation type="journal article" date="2017" name="Nat. Ecol. Evol.">
        <title>Genome expansion and lineage-specific genetic innovations in the forest pathogenic fungi Armillaria.</title>
        <authorList>
            <person name="Sipos G."/>
            <person name="Prasanna A.N."/>
            <person name="Walter M.C."/>
            <person name="O'Connor E."/>
            <person name="Balint B."/>
            <person name="Krizsan K."/>
            <person name="Kiss B."/>
            <person name="Hess J."/>
            <person name="Varga T."/>
            <person name="Slot J."/>
            <person name="Riley R."/>
            <person name="Boka B."/>
            <person name="Rigling D."/>
            <person name="Barry K."/>
            <person name="Lee J."/>
            <person name="Mihaltcheva S."/>
            <person name="LaButti K."/>
            <person name="Lipzen A."/>
            <person name="Waldron R."/>
            <person name="Moloney N.M."/>
            <person name="Sperisen C."/>
            <person name="Kredics L."/>
            <person name="Vagvoelgyi C."/>
            <person name="Patrignani A."/>
            <person name="Fitzpatrick D."/>
            <person name="Nagy I."/>
            <person name="Doyle S."/>
            <person name="Anderson J.B."/>
            <person name="Grigoriev I.V."/>
            <person name="Gueldener U."/>
            <person name="Muensterkoetter M."/>
            <person name="Nagy L.G."/>
        </authorList>
    </citation>
    <scope>NUCLEOTIDE SEQUENCE [LARGE SCALE GENOMIC DNA]</scope>
    <source>
        <strain evidence="5">28-4</strain>
    </source>
</reference>
<dbReference type="InterPro" id="IPR014720">
    <property type="entry name" value="dsRBD_dom"/>
</dbReference>
<gene>
    <name evidence="4" type="ORF">ARMSODRAFT_965989</name>
</gene>
<sequence>MEQRAHILYITHLIRKGHGYPFWYPGPDCSRPADYTERGIQPGDVGILNNTGGFDHLFNIFHDADDPVNRDHVPPNFQPLGSQNTESLQITRACYHYNITSANVDCTEISAGASANVTGLVRAEASFEFSTTKESAAIVCLPNSATKYEMLNKRAIKEYAIANGADWYTYVNSRDYLAREASNGTLYLVTGCDKTDSWGLAAVGKPSHSRSVRLSFIAAGMVGGEVRAAHTWSTNFSADTRVHPLPSIQYSYPVDRENQCIFARGFTISLSDSLFKSDGKTVLKNISGSLKDKMPSFDNKAPCPQSRSPEEPASSGRRLYLGSWISHGSVGTPPTMDSQDDLGSSEDRLSDKGSDLEISISEFPPRDNELMNPSAAMNSYLLEKDPSLDIVVTHDEEWMEIIKKFGIDEDTTDETLWSRIRGELDKRSLPPTTDSTTFSKVHATAGQDQVLDNYFQLSLNVPTGSTVSSLSSTAFEGTEKRPRSAAPEQPKLVIERSPEPDTSRIPKRLSKTYENGTSDLYNYLQRNNRLDALSWVESLSGSPNAPMWTMTCKVDGEVRGTGTGPLKHVAKDAAANQVLAYLSGH</sequence>
<dbReference type="SMART" id="SM00358">
    <property type="entry name" value="DSRM"/>
    <property type="match status" value="1"/>
</dbReference>
<dbReference type="STRING" id="1076256.A0A2H3BBY1"/>
<feature type="region of interest" description="Disordered" evidence="2">
    <location>
        <begin position="329"/>
        <end position="359"/>
    </location>
</feature>
<dbReference type="GO" id="GO:0003723">
    <property type="term" value="F:RNA binding"/>
    <property type="evidence" value="ECO:0007669"/>
    <property type="project" value="UniProtKB-UniRule"/>
</dbReference>
<dbReference type="SUPFAM" id="SSF54768">
    <property type="entry name" value="dsRNA-binding domain-like"/>
    <property type="match status" value="1"/>
</dbReference>
<feature type="compositionally biased region" description="Polar residues" evidence="2">
    <location>
        <begin position="466"/>
        <end position="475"/>
    </location>
</feature>
<feature type="region of interest" description="Disordered" evidence="2">
    <location>
        <begin position="466"/>
        <end position="506"/>
    </location>
</feature>
<dbReference type="Pfam" id="PF00035">
    <property type="entry name" value="dsrm"/>
    <property type="match status" value="1"/>
</dbReference>
<evidence type="ECO:0000256" key="2">
    <source>
        <dbReference type="SAM" id="MobiDB-lite"/>
    </source>
</evidence>
<accession>A0A2H3BBY1</accession>